<proteinExistence type="predicted"/>
<dbReference type="HOGENOM" id="CLU_942856_0_0_7"/>
<dbReference type="Proteomes" id="UP000002534">
    <property type="component" value="Chromosome"/>
</dbReference>
<evidence type="ECO:0000313" key="2">
    <source>
        <dbReference type="Proteomes" id="UP000002534"/>
    </source>
</evidence>
<reference evidence="1 2" key="2">
    <citation type="journal article" date="2012" name="BMC Genomics">
        <title>The genome of Pelobacter carbinolicus reveals surprising metabolic capabilities and physiological features.</title>
        <authorList>
            <person name="Aklujkar M."/>
            <person name="Haveman S.A."/>
            <person name="Didonato R.Jr."/>
            <person name="Chertkov O."/>
            <person name="Han C.S."/>
            <person name="Land M.L."/>
            <person name="Brown P."/>
            <person name="Lovley D.R."/>
        </authorList>
    </citation>
    <scope>NUCLEOTIDE SEQUENCE [LARGE SCALE GENOMIC DNA]</scope>
    <source>
        <strain evidence="2">DSM 2380 / NBRC 103641 / GraBd1</strain>
    </source>
</reference>
<protein>
    <submittedName>
        <fullName evidence="1">Type II secretion system ATPase PulM, putative</fullName>
    </submittedName>
</protein>
<organism evidence="1 2">
    <name type="scientific">Syntrophotalea carbinolica (strain DSM 2380 / NBRC 103641 / GraBd1)</name>
    <name type="common">Pelobacter carbinolicus</name>
    <dbReference type="NCBI Taxonomy" id="338963"/>
    <lineage>
        <taxon>Bacteria</taxon>
        <taxon>Pseudomonadati</taxon>
        <taxon>Thermodesulfobacteriota</taxon>
        <taxon>Desulfuromonadia</taxon>
        <taxon>Desulfuromonadales</taxon>
        <taxon>Syntrophotaleaceae</taxon>
        <taxon>Syntrophotalea</taxon>
    </lineage>
</organism>
<keyword evidence="2" id="KW-1185">Reference proteome</keyword>
<dbReference type="RefSeq" id="WP_011341417.1">
    <property type="nucleotide sequence ID" value="NC_007498.2"/>
</dbReference>
<name>Q3A3Y1_SYNC1</name>
<evidence type="ECO:0000313" key="1">
    <source>
        <dbReference type="EMBL" id="ABA88926.1"/>
    </source>
</evidence>
<dbReference type="AlphaFoldDB" id="Q3A3Y1"/>
<dbReference type="EMBL" id="CP000142">
    <property type="protein sequence ID" value="ABA88926.1"/>
    <property type="molecule type" value="Genomic_DNA"/>
</dbReference>
<dbReference type="KEGG" id="pca:Pcar_1683"/>
<sequence>MKRRRYIGIDLHDGNMRIAGMHRRWRKGAQLFASRIENMPKDMTLESLKQASPEAEQVFVNSLHKLLLPIASKERRLALSLPDRCGYVMTMDVAGFTRSRKESREVVAWQLRKLLPGIADLHFDYQVLKRTGGGKAHLLVVAMEKQALDRYETLFQKAGFILHTVGFFGLNIYRHWRYRLDPEGDAILLAMNEDGIIVQTYRDSVLSYYRAGAVGSRISHQLQELHRIVAGCAQDFSPRNRARVFLHADRPVDETTLDALNDCFGRKVLLLTGHGHISPALAAAQGAAERMMMGG</sequence>
<accession>Q3A3Y1</accession>
<reference evidence="2" key="1">
    <citation type="submission" date="2005-10" db="EMBL/GenBank/DDBJ databases">
        <title>Complete sequence of Pelobacter carbinolicus DSM 2380.</title>
        <authorList>
            <person name="Copeland A."/>
            <person name="Lucas S."/>
            <person name="Lapidus A."/>
            <person name="Barry K."/>
            <person name="Detter J.C."/>
            <person name="Glavina T."/>
            <person name="Hammon N."/>
            <person name="Israni S."/>
            <person name="Pitluck S."/>
            <person name="Chertkov O."/>
            <person name="Schmutz J."/>
            <person name="Larimer F."/>
            <person name="Land M."/>
            <person name="Kyrpides N."/>
            <person name="Ivanova N."/>
            <person name="Richardson P."/>
        </authorList>
    </citation>
    <scope>NUCLEOTIDE SEQUENCE [LARGE SCALE GENOMIC DNA]</scope>
    <source>
        <strain evidence="2">DSM 2380 / NBRC 103641 / GraBd1</strain>
    </source>
</reference>
<dbReference type="STRING" id="338963.Pcar_1683"/>
<gene>
    <name evidence="1" type="primary">pulM-1</name>
    <name evidence="1" type="ordered locus">Pcar_1683</name>
</gene>
<dbReference type="eggNOG" id="COG4972">
    <property type="taxonomic scope" value="Bacteria"/>
</dbReference>